<evidence type="ECO:0000313" key="4">
    <source>
        <dbReference type="Proteomes" id="UP000178735"/>
    </source>
</evidence>
<accession>A0A1F7WXB3</accession>
<sequence>MFSMTSKRLSVQILSVILLVAFSTTSFFMGEAQANVKHLLVGGLVGAGAVIAWPTISAAIGCAAGAVGSVAAGVGGAVVGAVGAAGAAVATGGAAVGGAIAGVGVAAGSAVTAGFGAIGGAVAAITASPLFLPALLIAAAVVIGYIIYKKKFAGTKLSKNVNPFATGVTSTSSPTVVANTGTVAPAAVNPSIPTSINPNMGATNNAAVASGSAPTNNSSPTSLSLNEGASAERKPNTGAAAEVTAAPEGTGNATVAAAHEKYVNAYKNYINLLSGGKASDAPEVQKALTEYKGAFDEYQKLTKAAGQAN</sequence>
<keyword evidence="2" id="KW-1133">Transmembrane helix</keyword>
<dbReference type="Proteomes" id="UP000178735">
    <property type="component" value="Unassembled WGS sequence"/>
</dbReference>
<gene>
    <name evidence="3" type="ORF">A2008_13245</name>
</gene>
<feature type="region of interest" description="Disordered" evidence="1">
    <location>
        <begin position="203"/>
        <end position="246"/>
    </location>
</feature>
<evidence type="ECO:0000256" key="1">
    <source>
        <dbReference type="SAM" id="MobiDB-lite"/>
    </source>
</evidence>
<feature type="transmembrane region" description="Helical" evidence="2">
    <location>
        <begin position="130"/>
        <end position="148"/>
    </location>
</feature>
<proteinExistence type="predicted"/>
<feature type="transmembrane region" description="Helical" evidence="2">
    <location>
        <begin position="94"/>
        <end position="118"/>
    </location>
</feature>
<keyword evidence="2" id="KW-0812">Transmembrane</keyword>
<dbReference type="EMBL" id="MGFH01000049">
    <property type="protein sequence ID" value="OGM07049.1"/>
    <property type="molecule type" value="Genomic_DNA"/>
</dbReference>
<feature type="compositionally biased region" description="Low complexity" evidence="1">
    <location>
        <begin position="209"/>
        <end position="225"/>
    </location>
</feature>
<name>A0A1F7WXB3_9BACT</name>
<evidence type="ECO:0000256" key="2">
    <source>
        <dbReference type="SAM" id="Phobius"/>
    </source>
</evidence>
<protein>
    <submittedName>
        <fullName evidence="3">Uncharacterized protein</fullName>
    </submittedName>
</protein>
<organism evidence="3 4">
    <name type="scientific">Candidatus Wallbacteria bacterium GWC2_49_35</name>
    <dbReference type="NCBI Taxonomy" id="1817813"/>
    <lineage>
        <taxon>Bacteria</taxon>
        <taxon>Candidatus Walliibacteriota</taxon>
    </lineage>
</organism>
<reference evidence="3 4" key="1">
    <citation type="journal article" date="2016" name="Nat. Commun.">
        <title>Thousands of microbial genomes shed light on interconnected biogeochemical processes in an aquifer system.</title>
        <authorList>
            <person name="Anantharaman K."/>
            <person name="Brown C.T."/>
            <person name="Hug L.A."/>
            <person name="Sharon I."/>
            <person name="Castelle C.J."/>
            <person name="Probst A.J."/>
            <person name="Thomas B.C."/>
            <person name="Singh A."/>
            <person name="Wilkins M.J."/>
            <person name="Karaoz U."/>
            <person name="Brodie E.L."/>
            <person name="Williams K.H."/>
            <person name="Hubbard S.S."/>
            <person name="Banfield J.F."/>
        </authorList>
    </citation>
    <scope>NUCLEOTIDE SEQUENCE [LARGE SCALE GENOMIC DNA]</scope>
</reference>
<comment type="caution">
    <text evidence="3">The sequence shown here is derived from an EMBL/GenBank/DDBJ whole genome shotgun (WGS) entry which is preliminary data.</text>
</comment>
<feature type="transmembrane region" description="Helical" evidence="2">
    <location>
        <begin position="58"/>
        <end position="82"/>
    </location>
</feature>
<evidence type="ECO:0000313" key="3">
    <source>
        <dbReference type="EMBL" id="OGM07049.1"/>
    </source>
</evidence>
<keyword evidence="2" id="KW-0472">Membrane</keyword>
<dbReference type="AlphaFoldDB" id="A0A1F7WXB3"/>